<dbReference type="Proteomes" id="UP000198992">
    <property type="component" value="Unassembled WGS sequence"/>
</dbReference>
<protein>
    <submittedName>
        <fullName evidence="1">Uncharacterized protein</fullName>
    </submittedName>
</protein>
<reference evidence="1 2" key="1">
    <citation type="submission" date="2016-10" db="EMBL/GenBank/DDBJ databases">
        <authorList>
            <person name="de Groot N.N."/>
        </authorList>
    </citation>
    <scope>NUCLEOTIDE SEQUENCE [LARGE SCALE GENOMIC DNA]</scope>
    <source>
        <strain evidence="1 2">MT12</strain>
    </source>
</reference>
<organism evidence="1 2">
    <name type="scientific">Bradyrhizobium erythrophlei</name>
    <dbReference type="NCBI Taxonomy" id="1437360"/>
    <lineage>
        <taxon>Bacteria</taxon>
        <taxon>Pseudomonadati</taxon>
        <taxon>Pseudomonadota</taxon>
        <taxon>Alphaproteobacteria</taxon>
        <taxon>Hyphomicrobiales</taxon>
        <taxon>Nitrobacteraceae</taxon>
        <taxon>Bradyrhizobium</taxon>
    </lineage>
</organism>
<evidence type="ECO:0000313" key="1">
    <source>
        <dbReference type="EMBL" id="SEC97256.1"/>
    </source>
</evidence>
<dbReference type="AlphaFoldDB" id="A0A1H4WVA4"/>
<sequence>MQLYNQQKTRGVVVLYSTLQPNGIDDPEQARAVFGAEYRTARRLFDGRIYYRPMKQRAPASILHAAAEWTCICGVGSKQTGRGFSQ</sequence>
<evidence type="ECO:0000313" key="2">
    <source>
        <dbReference type="Proteomes" id="UP000198992"/>
    </source>
</evidence>
<dbReference type="OrthoDB" id="9779763at2"/>
<proteinExistence type="predicted"/>
<dbReference type="RefSeq" id="WP_092116828.1">
    <property type="nucleotide sequence ID" value="NZ_FNTH01000001.1"/>
</dbReference>
<accession>A0A1H4WVA4</accession>
<name>A0A1H4WVA4_9BRAD</name>
<gene>
    <name evidence="1" type="ORF">SAMN05444164_3260</name>
</gene>
<dbReference type="EMBL" id="FNTH01000001">
    <property type="protein sequence ID" value="SEC97256.1"/>
    <property type="molecule type" value="Genomic_DNA"/>
</dbReference>